<evidence type="ECO:0000313" key="4">
    <source>
        <dbReference type="Proteomes" id="UP000309061"/>
    </source>
</evidence>
<dbReference type="Pfam" id="PF03364">
    <property type="entry name" value="Polyketide_cyc"/>
    <property type="match status" value="1"/>
</dbReference>
<dbReference type="PANTHER" id="PTHR12901:SF10">
    <property type="entry name" value="COENZYME Q-BINDING PROTEIN COQ10, MITOCHONDRIAL"/>
    <property type="match status" value="1"/>
</dbReference>
<evidence type="ECO:0000256" key="1">
    <source>
        <dbReference type="ARBA" id="ARBA00008918"/>
    </source>
</evidence>
<comment type="similarity">
    <text evidence="1">Belongs to the ribosome association toxin RatA family.</text>
</comment>
<dbReference type="AlphaFoldDB" id="A0A6B8KA39"/>
<sequence length="160" mass="18313">MKSFRDRRRVSHAAADMFALVSDVESYPKFVPLCEGIRVRRRSQAGEGVEVIVAEMQVGFKAICERYASRVTCNRPKLEISVEYIDGPFKKLDNRWTFRDEPSGPNGEPRSLVEFYIAYEFKSMALGMLMGAMFDKAFHKYSDAFVKRADLIYGRSPAAY</sequence>
<reference evidence="3 4" key="1">
    <citation type="submission" date="2019-11" db="EMBL/GenBank/DDBJ databases">
        <title>The genome sequence of Methylocystis heyeri.</title>
        <authorList>
            <person name="Oshkin I.Y."/>
            <person name="Miroshnikov K."/>
            <person name="Dedysh S.N."/>
        </authorList>
    </citation>
    <scope>NUCLEOTIDE SEQUENCE [LARGE SCALE GENOMIC DNA]</scope>
    <source>
        <strain evidence="3 4">H2</strain>
    </source>
</reference>
<dbReference type="InterPro" id="IPR023393">
    <property type="entry name" value="START-like_dom_sf"/>
</dbReference>
<organism evidence="3 4">
    <name type="scientific">Methylocystis heyeri</name>
    <dbReference type="NCBI Taxonomy" id="391905"/>
    <lineage>
        <taxon>Bacteria</taxon>
        <taxon>Pseudomonadati</taxon>
        <taxon>Pseudomonadota</taxon>
        <taxon>Alphaproteobacteria</taxon>
        <taxon>Hyphomicrobiales</taxon>
        <taxon>Methylocystaceae</taxon>
        <taxon>Methylocystis</taxon>
    </lineage>
</organism>
<accession>A0A6B8KA39</accession>
<dbReference type="CDD" id="cd07813">
    <property type="entry name" value="COQ10p_like"/>
    <property type="match status" value="1"/>
</dbReference>
<dbReference type="EMBL" id="CP046052">
    <property type="protein sequence ID" value="QGM44956.1"/>
    <property type="molecule type" value="Genomic_DNA"/>
</dbReference>
<keyword evidence="4" id="KW-1185">Reference proteome</keyword>
<evidence type="ECO:0000313" key="3">
    <source>
        <dbReference type="EMBL" id="QGM44956.1"/>
    </source>
</evidence>
<dbReference type="InterPro" id="IPR005031">
    <property type="entry name" value="COQ10_START"/>
</dbReference>
<dbReference type="Proteomes" id="UP000309061">
    <property type="component" value="Chromosome"/>
</dbReference>
<dbReference type="GO" id="GO:0045333">
    <property type="term" value="P:cellular respiration"/>
    <property type="evidence" value="ECO:0007669"/>
    <property type="project" value="InterPro"/>
</dbReference>
<feature type="domain" description="Coenzyme Q-binding protein COQ10 START" evidence="2">
    <location>
        <begin position="10"/>
        <end position="145"/>
    </location>
</feature>
<proteinExistence type="inferred from homology"/>
<dbReference type="GO" id="GO:0048039">
    <property type="term" value="F:ubiquinone binding"/>
    <property type="evidence" value="ECO:0007669"/>
    <property type="project" value="InterPro"/>
</dbReference>
<gene>
    <name evidence="3" type="ORF">H2LOC_004225</name>
</gene>
<dbReference type="Gene3D" id="3.30.530.20">
    <property type="match status" value="1"/>
</dbReference>
<dbReference type="KEGG" id="mhey:H2LOC_004225"/>
<evidence type="ECO:0000259" key="2">
    <source>
        <dbReference type="Pfam" id="PF03364"/>
    </source>
</evidence>
<dbReference type="InterPro" id="IPR044996">
    <property type="entry name" value="COQ10-like"/>
</dbReference>
<dbReference type="RefSeq" id="WP_136495248.1">
    <property type="nucleotide sequence ID" value="NZ_CP046052.1"/>
</dbReference>
<dbReference type="SUPFAM" id="SSF55961">
    <property type="entry name" value="Bet v1-like"/>
    <property type="match status" value="1"/>
</dbReference>
<protein>
    <submittedName>
        <fullName evidence="3">Type II toxin-antitoxin system RatA family toxin</fullName>
    </submittedName>
</protein>
<dbReference type="PANTHER" id="PTHR12901">
    <property type="entry name" value="SPERM PROTEIN HOMOLOG"/>
    <property type="match status" value="1"/>
</dbReference>
<name>A0A6B8KA39_9HYPH</name>
<dbReference type="OrthoDB" id="9804759at2"/>